<comment type="caution">
    <text evidence="3">The sequence shown here is derived from an EMBL/GenBank/DDBJ whole genome shotgun (WGS) entry which is preliminary data.</text>
</comment>
<reference evidence="5" key="1">
    <citation type="journal article" date="2020" name="bioRxiv">
        <title>A rank-normalized archaeal taxonomy based on genome phylogeny resolves widespread incomplete and uneven classifications.</title>
        <authorList>
            <person name="Rinke C."/>
            <person name="Chuvochina M."/>
            <person name="Mussig A.J."/>
            <person name="Chaumeil P.-A."/>
            <person name="Waite D.W."/>
            <person name="Whitman W.B."/>
            <person name="Parks D.H."/>
            <person name="Hugenholtz P."/>
        </authorList>
    </citation>
    <scope>NUCLEOTIDE SEQUENCE [LARGE SCALE GENOMIC DNA]</scope>
</reference>
<feature type="transmembrane region" description="Helical" evidence="2">
    <location>
        <begin position="40"/>
        <end position="57"/>
    </location>
</feature>
<proteinExistence type="predicted"/>
<gene>
    <name evidence="3" type="ORF">HA252_00685</name>
    <name evidence="4" type="ORF">J4203_08035</name>
</gene>
<sequence>MKFHEKVLAALFGLEFMVYHAIALSALFTGSTGSERFLRLLPQLAVFWLVLVWALFARPTGTPQTTPRAPMRCEGMSINRSPYP</sequence>
<feature type="region of interest" description="Disordered" evidence="1">
    <location>
        <begin position="62"/>
        <end position="84"/>
    </location>
</feature>
<organism evidence="3 5">
    <name type="scientific">Candidatus Iainarchaeum sp</name>
    <dbReference type="NCBI Taxonomy" id="3101447"/>
    <lineage>
        <taxon>Archaea</taxon>
        <taxon>Candidatus Iainarchaeota</taxon>
        <taxon>Candidatus Iainarchaeia</taxon>
        <taxon>Candidatus Iainarchaeales</taxon>
        <taxon>Candidatus Iainarchaeaceae</taxon>
        <taxon>Candidatus Iainarchaeum</taxon>
    </lineage>
</organism>
<dbReference type="Proteomes" id="UP000678237">
    <property type="component" value="Unassembled WGS sequence"/>
</dbReference>
<keyword evidence="2" id="KW-1133">Transmembrane helix</keyword>
<keyword evidence="2" id="KW-0472">Membrane</keyword>
<evidence type="ECO:0000256" key="1">
    <source>
        <dbReference type="SAM" id="MobiDB-lite"/>
    </source>
</evidence>
<evidence type="ECO:0000313" key="4">
    <source>
        <dbReference type="EMBL" id="MBS3063781.1"/>
    </source>
</evidence>
<reference evidence="4" key="3">
    <citation type="submission" date="2021-05" db="EMBL/GenBank/DDBJ databases">
        <title>Protein family content uncovers lineage relationships and bacterial pathway maintenance mechanisms in DPANN archaea.</title>
        <authorList>
            <person name="Castelle C.J."/>
            <person name="Meheust R."/>
            <person name="Jaffe A.L."/>
            <person name="Seitz K."/>
            <person name="Gong X."/>
            <person name="Baker B.J."/>
            <person name="Banfield J.F."/>
        </authorList>
    </citation>
    <scope>NUCLEOTIDE SEQUENCE</scope>
    <source>
        <strain evidence="4">RIFCSPLOWO2_01_FULL_58_19</strain>
    </source>
</reference>
<protein>
    <submittedName>
        <fullName evidence="3">Uncharacterized protein</fullName>
    </submittedName>
</protein>
<name>A0A7J4JHN1_9ARCH</name>
<accession>A0A7J4JHN1</accession>
<evidence type="ECO:0000256" key="2">
    <source>
        <dbReference type="SAM" id="Phobius"/>
    </source>
</evidence>
<dbReference type="Proteomes" id="UP000564964">
    <property type="component" value="Unassembled WGS sequence"/>
</dbReference>
<feature type="transmembrane region" description="Helical" evidence="2">
    <location>
        <begin position="7"/>
        <end position="28"/>
    </location>
</feature>
<evidence type="ECO:0000313" key="3">
    <source>
        <dbReference type="EMBL" id="HIH15905.1"/>
    </source>
</evidence>
<reference evidence="4" key="2">
    <citation type="submission" date="2021-03" db="EMBL/GenBank/DDBJ databases">
        <authorList>
            <person name="Jaffe A."/>
        </authorList>
    </citation>
    <scope>NUCLEOTIDE SEQUENCE</scope>
    <source>
        <strain evidence="4">RIFCSPLOWO2_01_FULL_58_19</strain>
    </source>
</reference>
<dbReference type="EMBL" id="DUGH01000015">
    <property type="protein sequence ID" value="HIH15905.1"/>
    <property type="molecule type" value="Genomic_DNA"/>
</dbReference>
<evidence type="ECO:0000313" key="5">
    <source>
        <dbReference type="Proteomes" id="UP000564964"/>
    </source>
</evidence>
<keyword evidence="2" id="KW-0812">Transmembrane</keyword>
<dbReference type="AlphaFoldDB" id="A0A7J4JHN1"/>
<dbReference type="EMBL" id="JAGVWE010000007">
    <property type="protein sequence ID" value="MBS3063781.1"/>
    <property type="molecule type" value="Genomic_DNA"/>
</dbReference>